<dbReference type="InterPro" id="IPR024983">
    <property type="entry name" value="CHAT_dom"/>
</dbReference>
<feature type="region of interest" description="Disordered" evidence="1">
    <location>
        <begin position="114"/>
        <end position="140"/>
    </location>
</feature>
<dbReference type="AlphaFoldDB" id="A0A194W640"/>
<reference evidence="3" key="1">
    <citation type="submission" date="2014-12" db="EMBL/GenBank/DDBJ databases">
        <title>Genome Sequence of Valsa Canker Pathogens Uncovers a Specific Adaption of Colonization on Woody Bark.</title>
        <authorList>
            <person name="Yin Z."/>
            <person name="Liu H."/>
            <person name="Gao X."/>
            <person name="Li Z."/>
            <person name="Song N."/>
            <person name="Ke X."/>
            <person name="Dai Q."/>
            <person name="Wu Y."/>
            <person name="Sun Y."/>
            <person name="Xu J.-R."/>
            <person name="Kang Z.K."/>
            <person name="Wang L."/>
            <person name="Huang L."/>
        </authorList>
    </citation>
    <scope>NUCLEOTIDE SEQUENCE [LARGE SCALE GENOMIC DNA]</scope>
    <source>
        <strain evidence="3">03-8</strain>
    </source>
</reference>
<sequence>MTRQWAAVVEIPRTPADNPGTGTTHSPSVVSGLIELPHTSPRRSSTISPLIKLHDSRKAAVCSALRRTRVFHFAGHGYTDPRDPLQSRLLLKDWDKDPLTVNDLLALKMGTCENDKTTDKQSSPRKKDDPPSWRSCPHARRGGARFPDSLMWGIHLMSAFQLLGFRHVVGSLWEQADTTSCFVEVVWSSRKAMMMRCVEACTRRC</sequence>
<organism evidence="3 4">
    <name type="scientific">Cytospora mali</name>
    <name type="common">Apple Valsa canker fungus</name>
    <name type="synonym">Valsa mali</name>
    <dbReference type="NCBI Taxonomy" id="578113"/>
    <lineage>
        <taxon>Eukaryota</taxon>
        <taxon>Fungi</taxon>
        <taxon>Dikarya</taxon>
        <taxon>Ascomycota</taxon>
        <taxon>Pezizomycotina</taxon>
        <taxon>Sordariomycetes</taxon>
        <taxon>Sordariomycetidae</taxon>
        <taxon>Diaporthales</taxon>
        <taxon>Cytosporaceae</taxon>
        <taxon>Cytospora</taxon>
    </lineage>
</organism>
<accession>A0A194W640</accession>
<keyword evidence="4" id="KW-1185">Reference proteome</keyword>
<dbReference type="OrthoDB" id="9991317at2759"/>
<gene>
    <name evidence="3" type="ORF">VM1G_11786</name>
</gene>
<evidence type="ECO:0000259" key="2">
    <source>
        <dbReference type="Pfam" id="PF12770"/>
    </source>
</evidence>
<evidence type="ECO:0000313" key="4">
    <source>
        <dbReference type="Proteomes" id="UP000078559"/>
    </source>
</evidence>
<dbReference type="Proteomes" id="UP000078559">
    <property type="component" value="Chromosome 8"/>
</dbReference>
<evidence type="ECO:0000313" key="3">
    <source>
        <dbReference type="EMBL" id="KUI71986.1"/>
    </source>
</evidence>
<dbReference type="Pfam" id="PF12770">
    <property type="entry name" value="CHAT"/>
    <property type="match status" value="1"/>
</dbReference>
<protein>
    <recommendedName>
        <fullName evidence="2">CHAT domain-containing protein</fullName>
    </recommendedName>
</protein>
<evidence type="ECO:0000256" key="1">
    <source>
        <dbReference type="SAM" id="MobiDB-lite"/>
    </source>
</evidence>
<proteinExistence type="predicted"/>
<feature type="domain" description="CHAT" evidence="2">
    <location>
        <begin position="55"/>
        <end position="109"/>
    </location>
</feature>
<dbReference type="EMBL" id="CM003105">
    <property type="protein sequence ID" value="KUI71986.1"/>
    <property type="molecule type" value="Genomic_DNA"/>
</dbReference>
<name>A0A194W640_CYTMA</name>